<dbReference type="InterPro" id="IPR036291">
    <property type="entry name" value="NAD(P)-bd_dom_sf"/>
</dbReference>
<dbReference type="PROSITE" id="PS00061">
    <property type="entry name" value="ADH_SHORT"/>
    <property type="match status" value="1"/>
</dbReference>
<proteinExistence type="inferred from homology"/>
<dbReference type="PANTHER" id="PTHR42879:SF2">
    <property type="entry name" value="3-OXOACYL-[ACYL-CARRIER-PROTEIN] REDUCTASE FABG"/>
    <property type="match status" value="1"/>
</dbReference>
<keyword evidence="3" id="KW-0521">NADP</keyword>
<dbReference type="Gene3D" id="3.40.50.720">
    <property type="entry name" value="NAD(P)-binding Rossmann-like Domain"/>
    <property type="match status" value="1"/>
</dbReference>
<keyword evidence="6" id="KW-1185">Reference proteome</keyword>
<comment type="similarity">
    <text evidence="1">Belongs to the short-chain dehydrogenases/reductases (SDR) family.</text>
</comment>
<evidence type="ECO:0000256" key="2">
    <source>
        <dbReference type="ARBA" id="ARBA00012948"/>
    </source>
</evidence>
<sequence>MTTFNLYIGYRFVAHHEYPNIQLPIMSETNALKGKLALITGCSGGIGQASARSLARLGCSIAVHHSSSSSKPKADALVKELTELGVQAKPFQADLSTYPGADALYQQVISELGHPDILFSNHGATGKVIGPNGNIEDIPVEMFENIWRLNTGTSFRLAQLCIPHMEEQRWGRVIFTSSVAAGTGGVIGPHYASSKSALHGLVHWLSLRYAKSGITANAIAPALIEDTAMMSNPTPEIRAKIPIGRLGKPDEIASIVALCATNGYMTNKVIAADGGWTSGGF</sequence>
<dbReference type="Pfam" id="PF00106">
    <property type="entry name" value="adh_short"/>
    <property type="match status" value="1"/>
</dbReference>
<evidence type="ECO:0000313" key="5">
    <source>
        <dbReference type="EMBL" id="CAL1703096.1"/>
    </source>
</evidence>
<dbReference type="EMBL" id="OZ037946">
    <property type="protein sequence ID" value="CAL1703096.1"/>
    <property type="molecule type" value="Genomic_DNA"/>
</dbReference>
<reference evidence="6" key="1">
    <citation type="submission" date="2024-04" db="EMBL/GenBank/DDBJ databases">
        <authorList>
            <person name="Shaw F."/>
            <person name="Minotto A."/>
        </authorList>
    </citation>
    <scope>NUCLEOTIDE SEQUENCE [LARGE SCALE GENOMIC DNA]</scope>
</reference>
<dbReference type="PRINTS" id="PR00081">
    <property type="entry name" value="GDHRDH"/>
</dbReference>
<comment type="catalytic activity">
    <reaction evidence="4">
        <text>a (3R)-hydroxyacyl-[ACP] + NADP(+) = a 3-oxoacyl-[ACP] + NADPH + H(+)</text>
        <dbReference type="Rhea" id="RHEA:17397"/>
        <dbReference type="Rhea" id="RHEA-COMP:9916"/>
        <dbReference type="Rhea" id="RHEA-COMP:9945"/>
        <dbReference type="ChEBI" id="CHEBI:15378"/>
        <dbReference type="ChEBI" id="CHEBI:57783"/>
        <dbReference type="ChEBI" id="CHEBI:58349"/>
        <dbReference type="ChEBI" id="CHEBI:78776"/>
        <dbReference type="ChEBI" id="CHEBI:78827"/>
        <dbReference type="EC" id="1.1.1.100"/>
    </reaction>
</comment>
<protein>
    <recommendedName>
        <fullName evidence="2">3-oxoacyl-[acyl-carrier-protein] reductase</fullName>
        <ecNumber evidence="2">1.1.1.100</ecNumber>
    </recommendedName>
</protein>
<dbReference type="CDD" id="cd05233">
    <property type="entry name" value="SDR_c"/>
    <property type="match status" value="1"/>
</dbReference>
<dbReference type="EC" id="1.1.1.100" evidence="2"/>
<evidence type="ECO:0000256" key="1">
    <source>
        <dbReference type="ARBA" id="ARBA00006484"/>
    </source>
</evidence>
<dbReference type="SUPFAM" id="SSF51735">
    <property type="entry name" value="NAD(P)-binding Rossmann-fold domains"/>
    <property type="match status" value="1"/>
</dbReference>
<evidence type="ECO:0000256" key="3">
    <source>
        <dbReference type="ARBA" id="ARBA00022857"/>
    </source>
</evidence>
<organism evidence="5 6">
    <name type="scientific">Somion occarium</name>
    <dbReference type="NCBI Taxonomy" id="3059160"/>
    <lineage>
        <taxon>Eukaryota</taxon>
        <taxon>Fungi</taxon>
        <taxon>Dikarya</taxon>
        <taxon>Basidiomycota</taxon>
        <taxon>Agaricomycotina</taxon>
        <taxon>Agaricomycetes</taxon>
        <taxon>Polyporales</taxon>
        <taxon>Cerrenaceae</taxon>
        <taxon>Somion</taxon>
    </lineage>
</organism>
<evidence type="ECO:0000256" key="4">
    <source>
        <dbReference type="ARBA" id="ARBA00048508"/>
    </source>
</evidence>
<dbReference type="InterPro" id="IPR002347">
    <property type="entry name" value="SDR_fam"/>
</dbReference>
<name>A0ABP1D5C5_9APHY</name>
<dbReference type="PANTHER" id="PTHR42879">
    <property type="entry name" value="3-OXOACYL-(ACYL-CARRIER-PROTEIN) REDUCTASE"/>
    <property type="match status" value="1"/>
</dbReference>
<gene>
    <name evidence="5" type="ORF">GFSPODELE1_LOCUS4399</name>
</gene>
<dbReference type="InterPro" id="IPR020904">
    <property type="entry name" value="Sc_DH/Rdtase_CS"/>
</dbReference>
<evidence type="ECO:0000313" key="6">
    <source>
        <dbReference type="Proteomes" id="UP001497453"/>
    </source>
</evidence>
<accession>A0ABP1D5C5</accession>
<dbReference type="InterPro" id="IPR050259">
    <property type="entry name" value="SDR"/>
</dbReference>
<dbReference type="Proteomes" id="UP001497453">
    <property type="component" value="Chromosome 3"/>
</dbReference>